<evidence type="ECO:0000256" key="4">
    <source>
        <dbReference type="ARBA" id="ARBA00022490"/>
    </source>
</evidence>
<evidence type="ECO:0000256" key="5">
    <source>
        <dbReference type="ARBA" id="ARBA00022703"/>
    </source>
</evidence>
<evidence type="ECO:0000256" key="9">
    <source>
        <dbReference type="ARBA" id="ARBA00022833"/>
    </source>
</evidence>
<keyword evidence="10" id="KW-0539">Nucleus</keyword>
<name>A0A5F8H8G5_MONDO</name>
<dbReference type="FunFam" id="1.10.1170.10:FF:000002">
    <property type="entry name" value="Baculoviral IAP repeat containing 7"/>
    <property type="match status" value="1"/>
</dbReference>
<dbReference type="GO" id="GO:0005737">
    <property type="term" value="C:cytoplasm"/>
    <property type="evidence" value="ECO:0000318"/>
    <property type="project" value="GO_Central"/>
</dbReference>
<evidence type="ECO:0000259" key="12">
    <source>
        <dbReference type="PROSITE" id="PS50089"/>
    </source>
</evidence>
<dbReference type="STRING" id="13616.ENSMODP00000055864"/>
<evidence type="ECO:0000256" key="6">
    <source>
        <dbReference type="ARBA" id="ARBA00022723"/>
    </source>
</evidence>
<evidence type="ECO:0000313" key="14">
    <source>
        <dbReference type="Proteomes" id="UP000002280"/>
    </source>
</evidence>
<dbReference type="FunFam" id="3.30.40.10:FF:000184">
    <property type="entry name" value="Baculoviral IAP repeat containing 2"/>
    <property type="match status" value="1"/>
</dbReference>
<dbReference type="Ensembl" id="ENSMODT00000062058.1">
    <property type="protein sequence ID" value="ENSMODP00000055864.1"/>
    <property type="gene ID" value="ENSMODG00000048532.1"/>
</dbReference>
<dbReference type="GO" id="GO:0061630">
    <property type="term" value="F:ubiquitin protein ligase activity"/>
    <property type="evidence" value="ECO:0000318"/>
    <property type="project" value="GO_Central"/>
</dbReference>
<evidence type="ECO:0000256" key="1">
    <source>
        <dbReference type="ARBA" id="ARBA00004123"/>
    </source>
</evidence>
<dbReference type="PROSITE" id="PS50089">
    <property type="entry name" value="ZF_RING_2"/>
    <property type="match status" value="1"/>
</dbReference>
<keyword evidence="4" id="KW-0963">Cytoplasm</keyword>
<evidence type="ECO:0000256" key="11">
    <source>
        <dbReference type="PROSITE-ProRule" id="PRU00175"/>
    </source>
</evidence>
<dbReference type="Bgee" id="ENSMODG00000048532">
    <property type="expression patterns" value="Expressed in spinal cord and 6 other cell types or tissues"/>
</dbReference>
<dbReference type="PROSITE" id="PS50143">
    <property type="entry name" value="BIR_REPEAT_2"/>
    <property type="match status" value="1"/>
</dbReference>
<keyword evidence="14" id="KW-1185">Reference proteome</keyword>
<dbReference type="CDD" id="cd14394">
    <property type="entry name" value="UBA_BIRC2_3"/>
    <property type="match status" value="1"/>
</dbReference>
<keyword evidence="5" id="KW-0053">Apoptosis</keyword>
<sequence>MFIIFQFRTEWNGYFSSSYSSFPLEPVTSRGVENLSPLNTSPYSYSESTEDAGILTYQAWPLTFLSPLDLARVGFYYIGPGDMVAFFACGGKLSNWEPKDDHAKWFSRCEYLIQMKGQEFVDQVQARYPHLLEELLSTSDMPGDENADLPIIHFGPGENNSEDTVMMNTPVIKAALEMGFSRSLVKQIIQSKILTTGENYKTMSLQARELSVTILVKGNAAASVFKNRLREIGSVLYNNLFGLPMEEQLRRLQEERTCKVCMNKEVSIVFIPCGHLVICKECAPSPRKCPICRFSTYISFMKKIYTPKFVLKRLQNAQS</sequence>
<dbReference type="PANTHER" id="PTHR10044">
    <property type="entry name" value="INHIBITOR OF APOPTOSIS"/>
    <property type="match status" value="1"/>
</dbReference>
<dbReference type="InterPro" id="IPR001841">
    <property type="entry name" value="Znf_RING"/>
</dbReference>
<evidence type="ECO:0000256" key="8">
    <source>
        <dbReference type="ARBA" id="ARBA00022771"/>
    </source>
</evidence>
<dbReference type="GO" id="GO:0005634">
    <property type="term" value="C:nucleus"/>
    <property type="evidence" value="ECO:0000318"/>
    <property type="project" value="GO_Central"/>
</dbReference>
<dbReference type="GO" id="GO:0051726">
    <property type="term" value="P:regulation of cell cycle"/>
    <property type="evidence" value="ECO:0000318"/>
    <property type="project" value="GO_Central"/>
</dbReference>
<keyword evidence="9" id="KW-0862">Zinc</keyword>
<keyword evidence="8 11" id="KW-0863">Zinc-finger</keyword>
<dbReference type="SMART" id="SM00238">
    <property type="entry name" value="BIR"/>
    <property type="match status" value="1"/>
</dbReference>
<keyword evidence="6" id="KW-0479">Metal-binding</keyword>
<dbReference type="CDD" id="cd00022">
    <property type="entry name" value="BIR"/>
    <property type="match status" value="1"/>
</dbReference>
<evidence type="ECO:0000256" key="7">
    <source>
        <dbReference type="ARBA" id="ARBA00022737"/>
    </source>
</evidence>
<dbReference type="Proteomes" id="UP000002280">
    <property type="component" value="Chromosome 8"/>
</dbReference>
<dbReference type="InterPro" id="IPR041933">
    <property type="entry name" value="BIRC2/BIRC3_UBA"/>
</dbReference>
<dbReference type="GeneTree" id="ENSGT00940000154175"/>
<keyword evidence="7" id="KW-0677">Repeat</keyword>
<reference evidence="13" key="3">
    <citation type="submission" date="2025-09" db="UniProtKB">
        <authorList>
            <consortium name="Ensembl"/>
        </authorList>
    </citation>
    <scope>IDENTIFICATION</scope>
</reference>
<dbReference type="OMA" id="LVICKEC"/>
<dbReference type="SUPFAM" id="SSF47986">
    <property type="entry name" value="DEATH domain"/>
    <property type="match status" value="1"/>
</dbReference>
<comment type="subcellular location">
    <subcellularLocation>
        <location evidence="2">Cytoplasm</location>
    </subcellularLocation>
    <subcellularLocation>
        <location evidence="1">Nucleus</location>
    </subcellularLocation>
</comment>
<comment type="similarity">
    <text evidence="3">Belongs to the IAP family.</text>
</comment>
<evidence type="ECO:0000256" key="10">
    <source>
        <dbReference type="ARBA" id="ARBA00023242"/>
    </source>
</evidence>
<evidence type="ECO:0000256" key="2">
    <source>
        <dbReference type="ARBA" id="ARBA00004496"/>
    </source>
</evidence>
<accession>A0A5F8H8G5</accession>
<dbReference type="GO" id="GO:0006915">
    <property type="term" value="P:apoptotic process"/>
    <property type="evidence" value="ECO:0007669"/>
    <property type="project" value="UniProtKB-KW"/>
</dbReference>
<dbReference type="InterPro" id="IPR048875">
    <property type="entry name" value="BIRC2-3-like_UBA"/>
</dbReference>
<dbReference type="SUPFAM" id="SSF57924">
    <property type="entry name" value="Inhibitor of apoptosis (IAP) repeat"/>
    <property type="match status" value="1"/>
</dbReference>
<dbReference type="GO" id="GO:0043066">
    <property type="term" value="P:negative regulation of apoptotic process"/>
    <property type="evidence" value="ECO:0000318"/>
    <property type="project" value="GO_Central"/>
</dbReference>
<organism evidence="13 14">
    <name type="scientific">Monodelphis domestica</name>
    <name type="common">Gray short-tailed opossum</name>
    <dbReference type="NCBI Taxonomy" id="13616"/>
    <lineage>
        <taxon>Eukaryota</taxon>
        <taxon>Metazoa</taxon>
        <taxon>Chordata</taxon>
        <taxon>Craniata</taxon>
        <taxon>Vertebrata</taxon>
        <taxon>Euteleostomi</taxon>
        <taxon>Mammalia</taxon>
        <taxon>Metatheria</taxon>
        <taxon>Didelphimorphia</taxon>
        <taxon>Didelphidae</taxon>
        <taxon>Monodelphis</taxon>
    </lineage>
</organism>
<dbReference type="InterPro" id="IPR011029">
    <property type="entry name" value="DEATH-like_dom_sf"/>
</dbReference>
<dbReference type="Gene3D" id="3.30.40.10">
    <property type="entry name" value="Zinc/RING finger domain, C3HC4 (zinc finger)"/>
    <property type="match status" value="1"/>
</dbReference>
<evidence type="ECO:0000256" key="3">
    <source>
        <dbReference type="ARBA" id="ARBA00006672"/>
    </source>
</evidence>
<dbReference type="InParanoid" id="A0A5F8H8G5"/>
<dbReference type="Pfam" id="PF00653">
    <property type="entry name" value="BIR"/>
    <property type="match status" value="1"/>
</dbReference>
<dbReference type="Pfam" id="PF13920">
    <property type="entry name" value="zf-C3HC4_3"/>
    <property type="match status" value="1"/>
</dbReference>
<dbReference type="GO" id="GO:0008270">
    <property type="term" value="F:zinc ion binding"/>
    <property type="evidence" value="ECO:0007669"/>
    <property type="project" value="UniProtKB-KW"/>
</dbReference>
<reference evidence="13" key="2">
    <citation type="submission" date="2025-08" db="UniProtKB">
        <authorList>
            <consortium name="Ensembl"/>
        </authorList>
    </citation>
    <scope>IDENTIFICATION</scope>
</reference>
<dbReference type="SMART" id="SM00184">
    <property type="entry name" value="RING"/>
    <property type="match status" value="1"/>
</dbReference>
<dbReference type="Gene3D" id="1.10.8.10">
    <property type="entry name" value="DNA helicase RuvA subunit, C-terminal domain"/>
    <property type="match status" value="1"/>
</dbReference>
<dbReference type="Gene3D" id="1.10.1170.10">
    <property type="entry name" value="Inhibitor Of Apoptosis Protein (2mihbC-IAP-1), Chain A"/>
    <property type="match status" value="1"/>
</dbReference>
<protein>
    <recommendedName>
        <fullName evidence="12">RING-type domain-containing protein</fullName>
    </recommendedName>
</protein>
<dbReference type="GO" id="GO:0043027">
    <property type="term" value="F:cysteine-type endopeptidase inhibitor activity involved in apoptotic process"/>
    <property type="evidence" value="ECO:0000318"/>
    <property type="project" value="GO_Central"/>
</dbReference>
<dbReference type="CDD" id="cd16713">
    <property type="entry name" value="RING-HC_BIRC2_3_7"/>
    <property type="match status" value="1"/>
</dbReference>
<dbReference type="AlphaFoldDB" id="A0A5F8H8G5"/>
<feature type="domain" description="RING-type" evidence="12">
    <location>
        <begin position="258"/>
        <end position="293"/>
    </location>
</feature>
<dbReference type="PANTHER" id="PTHR10044:SF79">
    <property type="entry name" value="BACULOVIRAL IAP REPEAT-CONTAINING PROTEIN 2"/>
    <property type="match status" value="1"/>
</dbReference>
<proteinExistence type="inferred from homology"/>
<dbReference type="InterPro" id="IPR001370">
    <property type="entry name" value="BIR_rpt"/>
</dbReference>
<dbReference type="GO" id="GO:0060546">
    <property type="term" value="P:negative regulation of necroptotic process"/>
    <property type="evidence" value="ECO:0000318"/>
    <property type="project" value="GO_Central"/>
</dbReference>
<evidence type="ECO:0000313" key="13">
    <source>
        <dbReference type="Ensembl" id="ENSMODP00000055864.1"/>
    </source>
</evidence>
<reference evidence="13 14" key="1">
    <citation type="journal article" date="2007" name="Nature">
        <title>Genome of the marsupial Monodelphis domestica reveals innovation in non-coding sequences.</title>
        <authorList>
            <person name="Mikkelsen T.S."/>
            <person name="Wakefield M.J."/>
            <person name="Aken B."/>
            <person name="Amemiya C.T."/>
            <person name="Chang J.L."/>
            <person name="Duke S."/>
            <person name="Garber M."/>
            <person name="Gentles A.J."/>
            <person name="Goodstadt L."/>
            <person name="Heger A."/>
            <person name="Jurka J."/>
            <person name="Kamal M."/>
            <person name="Mauceli E."/>
            <person name="Searle S.M."/>
            <person name="Sharpe T."/>
            <person name="Baker M.L."/>
            <person name="Batzer M.A."/>
            <person name="Benos P.V."/>
            <person name="Belov K."/>
            <person name="Clamp M."/>
            <person name="Cook A."/>
            <person name="Cuff J."/>
            <person name="Das R."/>
            <person name="Davidow L."/>
            <person name="Deakin J.E."/>
            <person name="Fazzari M.J."/>
            <person name="Glass J.L."/>
            <person name="Grabherr M."/>
            <person name="Greally J.M."/>
            <person name="Gu W."/>
            <person name="Hore T.A."/>
            <person name="Huttley G.A."/>
            <person name="Kleber M."/>
            <person name="Jirtle R.L."/>
            <person name="Koina E."/>
            <person name="Lee J.T."/>
            <person name="Mahony S."/>
            <person name="Marra M.A."/>
            <person name="Miller R.D."/>
            <person name="Nicholls R.D."/>
            <person name="Oda M."/>
            <person name="Papenfuss A.T."/>
            <person name="Parra Z.E."/>
            <person name="Pollock D.D."/>
            <person name="Ray D.A."/>
            <person name="Schein J.E."/>
            <person name="Speed T.P."/>
            <person name="Thompson K."/>
            <person name="VandeBerg J.L."/>
            <person name="Wade C.M."/>
            <person name="Walker J.A."/>
            <person name="Waters P.D."/>
            <person name="Webber C."/>
            <person name="Weidman J.R."/>
            <person name="Xie X."/>
            <person name="Zody M.C."/>
            <person name="Baldwin J."/>
            <person name="Abdouelleil A."/>
            <person name="Abdulkadir J."/>
            <person name="Abebe A."/>
            <person name="Abera B."/>
            <person name="Abreu J."/>
            <person name="Acer S.C."/>
            <person name="Aftuck L."/>
            <person name="Alexander A."/>
            <person name="An P."/>
            <person name="Anderson E."/>
            <person name="Anderson S."/>
            <person name="Arachi H."/>
            <person name="Azer M."/>
            <person name="Bachantsang P."/>
            <person name="Barry A."/>
            <person name="Bayul T."/>
            <person name="Berlin A."/>
            <person name="Bessette D."/>
            <person name="Bloom T."/>
            <person name="Bloom T."/>
            <person name="Boguslavskiy L."/>
            <person name="Bonnet C."/>
            <person name="Boukhgalter B."/>
            <person name="Bourzgui I."/>
            <person name="Brown A."/>
            <person name="Cahill P."/>
            <person name="Channer S."/>
            <person name="Cheshatsang Y."/>
            <person name="Chuda L."/>
            <person name="Citroen M."/>
            <person name="Collymore A."/>
            <person name="Cooke P."/>
            <person name="Costello M."/>
            <person name="D'Aco K."/>
            <person name="Daza R."/>
            <person name="De Haan G."/>
            <person name="DeGray S."/>
            <person name="DeMaso C."/>
            <person name="Dhargay N."/>
            <person name="Dooley K."/>
            <person name="Dooley E."/>
            <person name="Doricent M."/>
            <person name="Dorje P."/>
            <person name="Dorjee K."/>
            <person name="Dupes A."/>
            <person name="Elong R."/>
            <person name="Falk J."/>
            <person name="Farina A."/>
            <person name="Faro S."/>
            <person name="Ferguson D."/>
            <person name="Fisher S."/>
            <person name="Foley C.D."/>
            <person name="Franke A."/>
            <person name="Friedrich D."/>
            <person name="Gadbois L."/>
            <person name="Gearin G."/>
            <person name="Gearin C.R."/>
            <person name="Giannoukos G."/>
            <person name="Goode T."/>
            <person name="Graham J."/>
            <person name="Grandbois E."/>
            <person name="Grewal S."/>
            <person name="Gyaltsen K."/>
            <person name="Hafez N."/>
            <person name="Hagos B."/>
            <person name="Hall J."/>
            <person name="Henson C."/>
            <person name="Hollinger A."/>
            <person name="Honan T."/>
            <person name="Huard M.D."/>
            <person name="Hughes L."/>
            <person name="Hurhula B."/>
            <person name="Husby M.E."/>
            <person name="Kamat A."/>
            <person name="Kanga B."/>
            <person name="Kashin S."/>
            <person name="Khazanovich D."/>
            <person name="Kisner P."/>
            <person name="Lance K."/>
            <person name="Lara M."/>
            <person name="Lee W."/>
            <person name="Lennon N."/>
            <person name="Letendre F."/>
            <person name="LeVine R."/>
            <person name="Lipovsky A."/>
            <person name="Liu X."/>
            <person name="Liu J."/>
            <person name="Liu S."/>
            <person name="Lokyitsang T."/>
            <person name="Lokyitsang Y."/>
            <person name="Lubonja R."/>
            <person name="Lui A."/>
            <person name="MacDonald P."/>
            <person name="Magnisalis V."/>
            <person name="Maru K."/>
            <person name="Matthews C."/>
            <person name="McCusker W."/>
            <person name="McDonough S."/>
            <person name="Mehta T."/>
            <person name="Meldrim J."/>
            <person name="Meneus L."/>
            <person name="Mihai O."/>
            <person name="Mihalev A."/>
            <person name="Mihova T."/>
            <person name="Mittelman R."/>
            <person name="Mlenga V."/>
            <person name="Montmayeur A."/>
            <person name="Mulrain L."/>
            <person name="Navidi A."/>
            <person name="Naylor J."/>
            <person name="Negash T."/>
            <person name="Nguyen T."/>
            <person name="Nguyen N."/>
            <person name="Nicol R."/>
            <person name="Norbu C."/>
            <person name="Norbu N."/>
            <person name="Novod N."/>
            <person name="O'Neill B."/>
            <person name="Osman S."/>
            <person name="Markiewicz E."/>
            <person name="Oyono O.L."/>
            <person name="Patti C."/>
            <person name="Phunkhang P."/>
            <person name="Pierre F."/>
            <person name="Priest M."/>
            <person name="Raghuraman S."/>
            <person name="Rege F."/>
            <person name="Reyes R."/>
            <person name="Rise C."/>
            <person name="Rogov P."/>
            <person name="Ross K."/>
            <person name="Ryan E."/>
            <person name="Settipalli S."/>
            <person name="Shea T."/>
            <person name="Sherpa N."/>
            <person name="Shi L."/>
            <person name="Shih D."/>
            <person name="Sparrow T."/>
            <person name="Spaulding J."/>
            <person name="Stalker J."/>
            <person name="Stange-Thomann N."/>
            <person name="Stavropoulos S."/>
            <person name="Stone C."/>
            <person name="Strader C."/>
            <person name="Tesfaye S."/>
            <person name="Thomson T."/>
            <person name="Thoulutsang Y."/>
            <person name="Thoulutsang D."/>
            <person name="Topham K."/>
            <person name="Topping I."/>
            <person name="Tsamla T."/>
            <person name="Vassiliev H."/>
            <person name="Vo A."/>
            <person name="Wangchuk T."/>
            <person name="Wangdi T."/>
            <person name="Weiand M."/>
            <person name="Wilkinson J."/>
            <person name="Wilson A."/>
            <person name="Yadav S."/>
            <person name="Young G."/>
            <person name="Yu Q."/>
            <person name="Zembek L."/>
            <person name="Zhong D."/>
            <person name="Zimmer A."/>
            <person name="Zwirko Z."/>
            <person name="Jaffe D.B."/>
            <person name="Alvarez P."/>
            <person name="Brockman W."/>
            <person name="Butler J."/>
            <person name="Chin C."/>
            <person name="Gnerre S."/>
            <person name="MacCallum I."/>
            <person name="Graves J.A."/>
            <person name="Ponting C.P."/>
            <person name="Breen M."/>
            <person name="Samollow P.B."/>
            <person name="Lander E.S."/>
            <person name="Lindblad-Toh K."/>
        </authorList>
    </citation>
    <scope>NUCLEOTIDE SEQUENCE [LARGE SCALE GENOMIC DNA]</scope>
</reference>
<dbReference type="GO" id="GO:0031398">
    <property type="term" value="P:positive regulation of protein ubiquitination"/>
    <property type="evidence" value="ECO:0000318"/>
    <property type="project" value="GO_Central"/>
</dbReference>
<dbReference type="InterPro" id="IPR050784">
    <property type="entry name" value="IAP"/>
</dbReference>
<dbReference type="Pfam" id="PF21290">
    <property type="entry name" value="UBA_BIRC2-3"/>
    <property type="match status" value="1"/>
</dbReference>
<dbReference type="InterPro" id="IPR013083">
    <property type="entry name" value="Znf_RING/FYVE/PHD"/>
</dbReference>